<protein>
    <submittedName>
        <fullName evidence="1">Leucine-rich repeat domain-containing protein</fullName>
    </submittedName>
</protein>
<dbReference type="EMBL" id="JATAAI010000020">
    <property type="protein sequence ID" value="KAK1738543.1"/>
    <property type="molecule type" value="Genomic_DNA"/>
</dbReference>
<evidence type="ECO:0000313" key="1">
    <source>
        <dbReference type="EMBL" id="KAK1738543.1"/>
    </source>
</evidence>
<evidence type="ECO:0000313" key="2">
    <source>
        <dbReference type="Proteomes" id="UP001224775"/>
    </source>
</evidence>
<comment type="caution">
    <text evidence="1">The sequence shown here is derived from an EMBL/GenBank/DDBJ whole genome shotgun (WGS) entry which is preliminary data.</text>
</comment>
<dbReference type="InterPro" id="IPR053139">
    <property type="entry name" value="Surface_bspA-like"/>
</dbReference>
<dbReference type="InterPro" id="IPR026906">
    <property type="entry name" value="LRR_5"/>
</dbReference>
<organism evidence="1 2">
    <name type="scientific">Skeletonema marinoi</name>
    <dbReference type="NCBI Taxonomy" id="267567"/>
    <lineage>
        <taxon>Eukaryota</taxon>
        <taxon>Sar</taxon>
        <taxon>Stramenopiles</taxon>
        <taxon>Ochrophyta</taxon>
        <taxon>Bacillariophyta</taxon>
        <taxon>Coscinodiscophyceae</taxon>
        <taxon>Thalassiosirophycidae</taxon>
        <taxon>Thalassiosirales</taxon>
        <taxon>Skeletonemataceae</taxon>
        <taxon>Skeletonema</taxon>
        <taxon>Skeletonema marinoi-dohrnii complex</taxon>
    </lineage>
</organism>
<dbReference type="Proteomes" id="UP001224775">
    <property type="component" value="Unassembled WGS sequence"/>
</dbReference>
<dbReference type="AlphaFoldDB" id="A0AAD8Y3J8"/>
<reference evidence="1" key="1">
    <citation type="submission" date="2023-06" db="EMBL/GenBank/DDBJ databases">
        <title>Survivors Of The Sea: Transcriptome response of Skeletonema marinoi to long-term dormancy.</title>
        <authorList>
            <person name="Pinder M.I.M."/>
            <person name="Kourtchenko O."/>
            <person name="Robertson E.K."/>
            <person name="Larsson T."/>
            <person name="Maumus F."/>
            <person name="Osuna-Cruz C.M."/>
            <person name="Vancaester E."/>
            <person name="Stenow R."/>
            <person name="Vandepoele K."/>
            <person name="Ploug H."/>
            <person name="Bruchert V."/>
            <person name="Godhe A."/>
            <person name="Topel M."/>
        </authorList>
    </citation>
    <scope>NUCLEOTIDE SEQUENCE</scope>
    <source>
        <strain evidence="1">R05AC</strain>
    </source>
</reference>
<gene>
    <name evidence="1" type="ORF">QTG54_010573</name>
</gene>
<name>A0AAD8Y3J8_9STRA</name>
<dbReference type="SUPFAM" id="SSF52058">
    <property type="entry name" value="L domain-like"/>
    <property type="match status" value="1"/>
</dbReference>
<dbReference type="PANTHER" id="PTHR45661:SF3">
    <property type="entry name" value="IG-LIKE DOMAIN-CONTAINING PROTEIN"/>
    <property type="match status" value="1"/>
</dbReference>
<dbReference type="PANTHER" id="PTHR45661">
    <property type="entry name" value="SURFACE ANTIGEN"/>
    <property type="match status" value="1"/>
</dbReference>
<dbReference type="Pfam" id="PF13306">
    <property type="entry name" value="LRR_5"/>
    <property type="match status" value="2"/>
</dbReference>
<dbReference type="Gene3D" id="3.80.10.10">
    <property type="entry name" value="Ribonuclease Inhibitor"/>
    <property type="match status" value="1"/>
</dbReference>
<sequence length="320" mass="36141">MADHADGNDIFVYRGGRAPRHVTHVRIDKSVEVIEEHVFDGYEDLVQVETHDGIRKVEASAFYGCKLLRGINLKSAVEISDHAFYCCGNLESVEFGDKLETIGRSAFGLCSSLKRLILPSIITFEAGAFWGCSALTDVDISERLETIESNAFLGCECLQRIAIPLKRDLLVYNHLRRNYTQFDGCELLVKVDLVGETHTKTVASLHMGSWSTEMQEEINRINQVLPTIADEKTDEIQQWMDSVLDKMDHYKAKHLRYVEEATTLLELSLWKAKLGAREDNYAEGRTKKAKVDVESARNGKRITCGADTVIKNVLPFLRLE</sequence>
<keyword evidence="2" id="KW-1185">Reference proteome</keyword>
<accession>A0AAD8Y3J8</accession>
<dbReference type="InterPro" id="IPR032675">
    <property type="entry name" value="LRR_dom_sf"/>
</dbReference>
<proteinExistence type="predicted"/>